<keyword evidence="1" id="KW-0812">Transmembrane</keyword>
<dbReference type="Proteomes" id="UP000694421">
    <property type="component" value="Unplaced"/>
</dbReference>
<name>A0A8D0E496_SALMN</name>
<organism evidence="2 3">
    <name type="scientific">Salvator merianae</name>
    <name type="common">Argentine black and white tegu</name>
    <name type="synonym">Tupinambis merianae</name>
    <dbReference type="NCBI Taxonomy" id="96440"/>
    <lineage>
        <taxon>Eukaryota</taxon>
        <taxon>Metazoa</taxon>
        <taxon>Chordata</taxon>
        <taxon>Craniata</taxon>
        <taxon>Vertebrata</taxon>
        <taxon>Euteleostomi</taxon>
        <taxon>Lepidosauria</taxon>
        <taxon>Squamata</taxon>
        <taxon>Bifurcata</taxon>
        <taxon>Unidentata</taxon>
        <taxon>Episquamata</taxon>
        <taxon>Laterata</taxon>
        <taxon>Teiioidea</taxon>
        <taxon>Teiidae</taxon>
        <taxon>Salvator</taxon>
    </lineage>
</organism>
<evidence type="ECO:0000256" key="1">
    <source>
        <dbReference type="SAM" id="Phobius"/>
    </source>
</evidence>
<reference evidence="2" key="2">
    <citation type="submission" date="2025-09" db="UniProtKB">
        <authorList>
            <consortium name="Ensembl"/>
        </authorList>
    </citation>
    <scope>IDENTIFICATION</scope>
</reference>
<reference evidence="2" key="1">
    <citation type="submission" date="2025-08" db="UniProtKB">
        <authorList>
            <consortium name="Ensembl"/>
        </authorList>
    </citation>
    <scope>IDENTIFICATION</scope>
</reference>
<feature type="transmembrane region" description="Helical" evidence="1">
    <location>
        <begin position="83"/>
        <end position="105"/>
    </location>
</feature>
<keyword evidence="1" id="KW-0472">Membrane</keyword>
<accession>A0A8D0E496</accession>
<dbReference type="Ensembl" id="ENSSMRT00000030588.1">
    <property type="protein sequence ID" value="ENSSMRP00000026159.1"/>
    <property type="gene ID" value="ENSSMRG00000020203.1"/>
</dbReference>
<dbReference type="AlphaFoldDB" id="A0A8D0E496"/>
<keyword evidence="1" id="KW-1133">Transmembrane helix</keyword>
<evidence type="ECO:0000313" key="3">
    <source>
        <dbReference type="Proteomes" id="UP000694421"/>
    </source>
</evidence>
<keyword evidence="3" id="KW-1185">Reference proteome</keyword>
<proteinExistence type="predicted"/>
<evidence type="ECO:0000313" key="2">
    <source>
        <dbReference type="Ensembl" id="ENSSMRP00000026159.1"/>
    </source>
</evidence>
<sequence length="109" mass="12427">KTFFAYGKDFDILFSVFLFIIGFRAPKDFAKMVQPYLTQLEGLAELQEVDHIAIEMLEEFGFYYVTGLAKNNNASKRVIANNFLVFCFSGILILRCLIVHITGYLPLSS</sequence>
<protein>
    <submittedName>
        <fullName evidence="2">Uncharacterized protein</fullName>
    </submittedName>
</protein>